<dbReference type="InterPro" id="IPR035920">
    <property type="entry name" value="YhbY-like_sf"/>
</dbReference>
<dbReference type="PANTHER" id="PTHR40065:SF3">
    <property type="entry name" value="RNA-BINDING PROTEIN YHBY"/>
    <property type="match status" value="1"/>
</dbReference>
<evidence type="ECO:0000256" key="2">
    <source>
        <dbReference type="PROSITE-ProRule" id="PRU00626"/>
    </source>
</evidence>
<protein>
    <submittedName>
        <fullName evidence="4">YhbY family RNA-binding protein</fullName>
    </submittedName>
</protein>
<dbReference type="PANTHER" id="PTHR40065">
    <property type="entry name" value="RNA-BINDING PROTEIN YHBY"/>
    <property type="match status" value="1"/>
</dbReference>
<dbReference type="InterPro" id="IPR051925">
    <property type="entry name" value="RNA-binding_domain"/>
</dbReference>
<dbReference type="PROSITE" id="PS51295">
    <property type="entry name" value="CRM"/>
    <property type="match status" value="1"/>
</dbReference>
<proteinExistence type="predicted"/>
<dbReference type="Pfam" id="PF01985">
    <property type="entry name" value="CRS1_YhbY"/>
    <property type="match status" value="1"/>
</dbReference>
<keyword evidence="1 2" id="KW-0694">RNA-binding</keyword>
<dbReference type="RefSeq" id="WP_330958198.1">
    <property type="nucleotide sequence ID" value="NZ_JAZGJQ010000004.1"/>
</dbReference>
<organism evidence="4 5">
    <name type="scientific">Olsenella absiana</name>
    <dbReference type="NCBI Taxonomy" id="3115222"/>
    <lineage>
        <taxon>Bacteria</taxon>
        <taxon>Bacillati</taxon>
        <taxon>Actinomycetota</taxon>
        <taxon>Coriobacteriia</taxon>
        <taxon>Coriobacteriales</taxon>
        <taxon>Atopobiaceae</taxon>
        <taxon>Olsenella</taxon>
    </lineage>
</organism>
<gene>
    <name evidence="4" type="ORF">VXJ25_05425</name>
</gene>
<dbReference type="SMART" id="SM01103">
    <property type="entry name" value="CRS1_YhbY"/>
    <property type="match status" value="1"/>
</dbReference>
<dbReference type="Proteomes" id="UP001332931">
    <property type="component" value="Unassembled WGS sequence"/>
</dbReference>
<reference evidence="4 5" key="1">
    <citation type="submission" date="2024-01" db="EMBL/GenBank/DDBJ databases">
        <title>Description of Olsenella sp. nov., isolated from pig feces.</title>
        <authorList>
            <person name="Chang Y.-H."/>
        </authorList>
    </citation>
    <scope>NUCLEOTIDE SEQUENCE [LARGE SCALE GENOMIC DNA]</scope>
    <source>
        <strain evidence="4 5">YH-ols2223</strain>
    </source>
</reference>
<feature type="domain" description="CRM" evidence="3">
    <location>
        <begin position="1"/>
        <end position="96"/>
    </location>
</feature>
<dbReference type="Gene3D" id="3.30.110.60">
    <property type="entry name" value="YhbY-like"/>
    <property type="match status" value="1"/>
</dbReference>
<keyword evidence="5" id="KW-1185">Reference proteome</keyword>
<dbReference type="EMBL" id="JAZGJQ010000004">
    <property type="protein sequence ID" value="MEE6147432.1"/>
    <property type="molecule type" value="Genomic_DNA"/>
</dbReference>
<evidence type="ECO:0000313" key="4">
    <source>
        <dbReference type="EMBL" id="MEE6147432.1"/>
    </source>
</evidence>
<dbReference type="SUPFAM" id="SSF75471">
    <property type="entry name" value="YhbY-like"/>
    <property type="match status" value="1"/>
</dbReference>
<evidence type="ECO:0000259" key="3">
    <source>
        <dbReference type="PROSITE" id="PS51295"/>
    </source>
</evidence>
<accession>A0ABU7RA07</accession>
<comment type="caution">
    <text evidence="4">The sequence shown here is derived from an EMBL/GenBank/DDBJ whole genome shotgun (WGS) entry which is preliminary data.</text>
</comment>
<dbReference type="InterPro" id="IPR001890">
    <property type="entry name" value="RNA-binding_CRM"/>
</dbReference>
<name>A0ABU7RA07_9ACTN</name>
<evidence type="ECO:0000313" key="5">
    <source>
        <dbReference type="Proteomes" id="UP001332931"/>
    </source>
</evidence>
<sequence>MELTGKQVRQLRSLANRLNATIAIGKGGTDAVVAQTDSALEAHELIKCTVLNTSGLDTREAAIALSRPTHSAVVQVIGHKFVLYRPSQRDDIEKIILV</sequence>
<evidence type="ECO:0000256" key="1">
    <source>
        <dbReference type="ARBA" id="ARBA00022884"/>
    </source>
</evidence>